<dbReference type="EC" id="2.7.8.31" evidence="9"/>
<dbReference type="Gene3D" id="3.40.50.720">
    <property type="entry name" value="NAD(P)-binding Rossmann-like Domain"/>
    <property type="match status" value="1"/>
</dbReference>
<evidence type="ECO:0000256" key="6">
    <source>
        <dbReference type="ARBA" id="ARBA00023136"/>
    </source>
</evidence>
<dbReference type="PANTHER" id="PTHR30576:SF0">
    <property type="entry name" value="UNDECAPRENYL-PHOSPHATE N-ACETYLGALACTOSAMINYL 1-PHOSPHATE TRANSFERASE-RELATED"/>
    <property type="match status" value="1"/>
</dbReference>
<proteinExistence type="inferred from homology"/>
<dbReference type="GO" id="GO:0089702">
    <property type="term" value="F:undecaprenyl-phosphate glucose phosphotransferase activity"/>
    <property type="evidence" value="ECO:0007669"/>
    <property type="project" value="UniProtKB-EC"/>
</dbReference>
<comment type="subcellular location">
    <subcellularLocation>
        <location evidence="1">Membrane</location>
        <topology evidence="1">Multi-pass membrane protein</topology>
    </subcellularLocation>
</comment>
<sequence length="466" mass="51831">MQIRTPIATQRRWWDVLQPTLDAAAVMASLTVVKWCDGGSVDELAMAMGLVAVVAFLLISQLTGFHRRSDVGTPDREMTRLVATWTLTVMALALLGFATRCGQHFDRSVIFAWIVMAPAMIGLGRMCQRIVQHGMHRRGVGVRRVAIAGLNDLGRQTHRNIESDPSLGLQMVGFFDDRIETRDDDPCEATLTGSLSDLVARARSGEIDTIMITLPMRAEDRIRYLLDQLSDSTVSVYIVPDFFVFELLHSQWTSVGGLPAVSVFENPLFGVDGVVKRVADIAIATAALVTAALPMAAIAFAVKFTSPGPVFFRQRRYGLDGKEILVWKFRSMRTCDNGPVVKQATKDDPRITRVGGVLRRTSLDELPQLFNVLEGTMSLVGPRPHAAAHNEQYRSLIRGYMLRHKVKPGITGLAQVNGCRGETETLDKMEARVEWDHRYIRSWSLWLDIKILIQTVGVVLKKDAAY</sequence>
<dbReference type="NCBIfam" id="TIGR03023">
    <property type="entry name" value="WcaJ_sugtrans"/>
    <property type="match status" value="1"/>
</dbReference>
<dbReference type="Pfam" id="PF02397">
    <property type="entry name" value="Bac_transf"/>
    <property type="match status" value="1"/>
</dbReference>
<feature type="transmembrane region" description="Helical" evidence="7">
    <location>
        <begin position="110"/>
        <end position="128"/>
    </location>
</feature>
<feature type="transmembrane region" description="Helical" evidence="7">
    <location>
        <begin position="44"/>
        <end position="66"/>
    </location>
</feature>
<protein>
    <submittedName>
        <fullName evidence="9">UDP-glucose:undecaprenyl-phosphate glucose-1-phosphate transferase</fullName>
        <ecNumber evidence="9">2.7.8.31</ecNumber>
    </submittedName>
</protein>
<dbReference type="GO" id="GO:0016020">
    <property type="term" value="C:membrane"/>
    <property type="evidence" value="ECO:0007669"/>
    <property type="project" value="UniProtKB-SubCell"/>
</dbReference>
<dbReference type="InterPro" id="IPR036291">
    <property type="entry name" value="NAD(P)-bd_dom_sf"/>
</dbReference>
<keyword evidence="3 9" id="KW-0808">Transferase</keyword>
<dbReference type="EMBL" id="SJPW01000002">
    <property type="protein sequence ID" value="TWU59152.1"/>
    <property type="molecule type" value="Genomic_DNA"/>
</dbReference>
<dbReference type="RefSeq" id="WP_246114374.1">
    <property type="nucleotide sequence ID" value="NZ_SJPW01000002.1"/>
</dbReference>
<keyword evidence="10" id="KW-1185">Reference proteome</keyword>
<name>A0A5C6FEG3_9BACT</name>
<dbReference type="Proteomes" id="UP000318288">
    <property type="component" value="Unassembled WGS sequence"/>
</dbReference>
<evidence type="ECO:0000256" key="5">
    <source>
        <dbReference type="ARBA" id="ARBA00022989"/>
    </source>
</evidence>
<keyword evidence="5 7" id="KW-1133">Transmembrane helix</keyword>
<feature type="transmembrane region" description="Helical" evidence="7">
    <location>
        <begin position="281"/>
        <end position="302"/>
    </location>
</feature>
<dbReference type="InterPro" id="IPR017473">
    <property type="entry name" value="Undecaprenyl-P_gluc_Ptfrase"/>
</dbReference>
<comment type="caution">
    <text evidence="9">The sequence shown here is derived from an EMBL/GenBank/DDBJ whole genome shotgun (WGS) entry which is preliminary data.</text>
</comment>
<dbReference type="InterPro" id="IPR017475">
    <property type="entry name" value="EPS_sugar_tfrase"/>
</dbReference>
<evidence type="ECO:0000259" key="8">
    <source>
        <dbReference type="Pfam" id="PF02397"/>
    </source>
</evidence>
<evidence type="ECO:0000256" key="4">
    <source>
        <dbReference type="ARBA" id="ARBA00022692"/>
    </source>
</evidence>
<feature type="domain" description="Bacterial sugar transferase" evidence="8">
    <location>
        <begin position="276"/>
        <end position="461"/>
    </location>
</feature>
<reference evidence="9 10" key="1">
    <citation type="submission" date="2019-02" db="EMBL/GenBank/DDBJ databases">
        <title>Deep-cultivation of Planctomycetes and their phenomic and genomic characterization uncovers novel biology.</title>
        <authorList>
            <person name="Wiegand S."/>
            <person name="Jogler M."/>
            <person name="Boedeker C."/>
            <person name="Pinto D."/>
            <person name="Vollmers J."/>
            <person name="Rivas-Marin E."/>
            <person name="Kohn T."/>
            <person name="Peeters S.H."/>
            <person name="Heuer A."/>
            <person name="Rast P."/>
            <person name="Oberbeckmann S."/>
            <person name="Bunk B."/>
            <person name="Jeske O."/>
            <person name="Meyerdierks A."/>
            <person name="Storesund J.E."/>
            <person name="Kallscheuer N."/>
            <person name="Luecker S."/>
            <person name="Lage O.M."/>
            <person name="Pohl T."/>
            <person name="Merkel B.J."/>
            <person name="Hornburger P."/>
            <person name="Mueller R.-W."/>
            <person name="Bruemmer F."/>
            <person name="Labrenz M."/>
            <person name="Spormann A.M."/>
            <person name="Op Den Camp H."/>
            <person name="Overmann J."/>
            <person name="Amann R."/>
            <person name="Jetten M.S.M."/>
            <person name="Mascher T."/>
            <person name="Medema M.H."/>
            <person name="Devos D.P."/>
            <person name="Kaster A.-K."/>
            <person name="Ovreas L."/>
            <person name="Rohde M."/>
            <person name="Galperin M.Y."/>
            <person name="Jogler C."/>
        </authorList>
    </citation>
    <scope>NUCLEOTIDE SEQUENCE [LARGE SCALE GENOMIC DNA]</scope>
    <source>
        <strain evidence="9 10">Poly51</strain>
    </source>
</reference>
<evidence type="ECO:0000256" key="3">
    <source>
        <dbReference type="ARBA" id="ARBA00022679"/>
    </source>
</evidence>
<keyword evidence="6 7" id="KW-0472">Membrane</keyword>
<feature type="transmembrane region" description="Helical" evidence="7">
    <location>
        <begin position="78"/>
        <end position="98"/>
    </location>
</feature>
<organism evidence="9 10">
    <name type="scientific">Rubripirellula tenax</name>
    <dbReference type="NCBI Taxonomy" id="2528015"/>
    <lineage>
        <taxon>Bacteria</taxon>
        <taxon>Pseudomonadati</taxon>
        <taxon>Planctomycetota</taxon>
        <taxon>Planctomycetia</taxon>
        <taxon>Pirellulales</taxon>
        <taxon>Pirellulaceae</taxon>
        <taxon>Rubripirellula</taxon>
    </lineage>
</organism>
<dbReference type="Pfam" id="PF13727">
    <property type="entry name" value="CoA_binding_3"/>
    <property type="match status" value="1"/>
</dbReference>
<evidence type="ECO:0000313" key="9">
    <source>
        <dbReference type="EMBL" id="TWU59152.1"/>
    </source>
</evidence>
<evidence type="ECO:0000256" key="7">
    <source>
        <dbReference type="SAM" id="Phobius"/>
    </source>
</evidence>
<evidence type="ECO:0000313" key="10">
    <source>
        <dbReference type="Proteomes" id="UP000318288"/>
    </source>
</evidence>
<evidence type="ECO:0000256" key="2">
    <source>
        <dbReference type="ARBA" id="ARBA00006464"/>
    </source>
</evidence>
<dbReference type="AlphaFoldDB" id="A0A5C6FEG3"/>
<dbReference type="SUPFAM" id="SSF51735">
    <property type="entry name" value="NAD(P)-binding Rossmann-fold domains"/>
    <property type="match status" value="1"/>
</dbReference>
<accession>A0A5C6FEG3</accession>
<dbReference type="InterPro" id="IPR003362">
    <property type="entry name" value="Bact_transf"/>
</dbReference>
<keyword evidence="4 7" id="KW-0812">Transmembrane</keyword>
<comment type="similarity">
    <text evidence="2">Belongs to the bacterial sugar transferase family.</text>
</comment>
<gene>
    <name evidence="9" type="primary">wcaJ_2</name>
    <name evidence="9" type="ORF">Poly51_19380</name>
</gene>
<evidence type="ECO:0000256" key="1">
    <source>
        <dbReference type="ARBA" id="ARBA00004141"/>
    </source>
</evidence>
<dbReference type="PANTHER" id="PTHR30576">
    <property type="entry name" value="COLANIC BIOSYNTHESIS UDP-GLUCOSE LIPID CARRIER TRANSFERASE"/>
    <property type="match status" value="1"/>
</dbReference>
<dbReference type="NCBIfam" id="TIGR03025">
    <property type="entry name" value="EPS_sugtrans"/>
    <property type="match status" value="1"/>
</dbReference>